<evidence type="ECO:0000313" key="2">
    <source>
        <dbReference type="EMBL" id="GGX75803.1"/>
    </source>
</evidence>
<comment type="caution">
    <text evidence="2">The sequence shown here is derived from an EMBL/GenBank/DDBJ whole genome shotgun (WGS) entry which is preliminary data.</text>
</comment>
<dbReference type="EMBL" id="BMVU01000013">
    <property type="protein sequence ID" value="GGX75803.1"/>
    <property type="molecule type" value="Genomic_DNA"/>
</dbReference>
<keyword evidence="3" id="KW-1185">Reference proteome</keyword>
<evidence type="ECO:0000256" key="1">
    <source>
        <dbReference type="SAM" id="MobiDB-lite"/>
    </source>
</evidence>
<reference evidence="2" key="1">
    <citation type="journal article" date="2014" name="Int. J. Syst. Evol. Microbiol.">
        <title>Complete genome sequence of Corynebacterium casei LMG S-19264T (=DSM 44701T), isolated from a smear-ripened cheese.</title>
        <authorList>
            <consortium name="US DOE Joint Genome Institute (JGI-PGF)"/>
            <person name="Walter F."/>
            <person name="Albersmeier A."/>
            <person name="Kalinowski J."/>
            <person name="Ruckert C."/>
        </authorList>
    </citation>
    <scope>NUCLEOTIDE SEQUENCE</scope>
    <source>
        <strain evidence="2">JCM 4790</strain>
    </source>
</reference>
<reference evidence="2" key="2">
    <citation type="submission" date="2020-09" db="EMBL/GenBank/DDBJ databases">
        <authorList>
            <person name="Sun Q."/>
            <person name="Ohkuma M."/>
        </authorList>
    </citation>
    <scope>NUCLEOTIDE SEQUENCE</scope>
    <source>
        <strain evidence="2">JCM 4790</strain>
    </source>
</reference>
<proteinExistence type="predicted"/>
<dbReference type="Proteomes" id="UP000619244">
    <property type="component" value="Unassembled WGS sequence"/>
</dbReference>
<organism evidence="2 3">
    <name type="scientific">Streptomyces minutiscleroticus</name>
    <dbReference type="NCBI Taxonomy" id="68238"/>
    <lineage>
        <taxon>Bacteria</taxon>
        <taxon>Bacillati</taxon>
        <taxon>Actinomycetota</taxon>
        <taxon>Actinomycetes</taxon>
        <taxon>Kitasatosporales</taxon>
        <taxon>Streptomycetaceae</taxon>
        <taxon>Streptomyces</taxon>
    </lineage>
</organism>
<gene>
    <name evidence="2" type="ORF">GCM10010358_32680</name>
</gene>
<feature type="compositionally biased region" description="Low complexity" evidence="1">
    <location>
        <begin position="97"/>
        <end position="108"/>
    </location>
</feature>
<dbReference type="AlphaFoldDB" id="A0A918NKP4"/>
<protein>
    <submittedName>
        <fullName evidence="2">Uncharacterized protein</fullName>
    </submittedName>
</protein>
<name>A0A918NKP4_9ACTN</name>
<accession>A0A918NKP4</accession>
<evidence type="ECO:0000313" key="3">
    <source>
        <dbReference type="Proteomes" id="UP000619244"/>
    </source>
</evidence>
<sequence length="129" mass="13158">MDGVSPSPAYGRGTAVARPVVLKGAIAPPRVARPCRRGASTLARREPPAALVRPAADSPTAERAEKRLTGGGVREEGPSHAGAGGHRPWTTRRRPARASAGGAVGVVAEDGRDCGPSGAEKRRHAAFVG</sequence>
<feature type="region of interest" description="Disordered" evidence="1">
    <location>
        <begin position="32"/>
        <end position="129"/>
    </location>
</feature>
<feature type="compositionally biased region" description="Basic and acidic residues" evidence="1">
    <location>
        <begin position="60"/>
        <end position="78"/>
    </location>
</feature>